<feature type="domain" description="PROP1-like PPR" evidence="9">
    <location>
        <begin position="372"/>
        <end position="525"/>
    </location>
</feature>
<feature type="repeat" description="PPR" evidence="7">
    <location>
        <begin position="436"/>
        <end position="470"/>
    </location>
</feature>
<reference evidence="11 12" key="2">
    <citation type="submission" date="2024-05" db="EMBL/GenBank/DDBJ databases">
        <authorList>
            <person name="Chen Y."/>
            <person name="Shah S."/>
            <person name="Dougan E. K."/>
            <person name="Thang M."/>
            <person name="Chan C."/>
        </authorList>
    </citation>
    <scope>NUCLEOTIDE SEQUENCE [LARGE SCALE GENOMIC DNA]</scope>
</reference>
<dbReference type="NCBIfam" id="TIGR00756">
    <property type="entry name" value="PPR"/>
    <property type="match status" value="3"/>
</dbReference>
<dbReference type="InterPro" id="IPR000225">
    <property type="entry name" value="Armadillo"/>
</dbReference>
<dbReference type="Proteomes" id="UP001152797">
    <property type="component" value="Unassembled WGS sequence"/>
</dbReference>
<feature type="repeat" description="PPR" evidence="7">
    <location>
        <begin position="540"/>
        <end position="574"/>
    </location>
</feature>
<evidence type="ECO:0000256" key="1">
    <source>
        <dbReference type="ARBA" id="ARBA00004161"/>
    </source>
</evidence>
<dbReference type="EMBL" id="CAMXCT030002589">
    <property type="protein sequence ID" value="CAL4786450.1"/>
    <property type="molecule type" value="Genomic_DNA"/>
</dbReference>
<evidence type="ECO:0000256" key="4">
    <source>
        <dbReference type="ARBA" id="ARBA00020768"/>
    </source>
</evidence>
<dbReference type="InterPro" id="IPR033443">
    <property type="entry name" value="PROP1-like_PPR_dom"/>
</dbReference>
<keyword evidence="12" id="KW-1185">Reference proteome</keyword>
<evidence type="ECO:0000256" key="6">
    <source>
        <dbReference type="PROSITE-ProRule" id="PRU00259"/>
    </source>
</evidence>
<dbReference type="InterPro" id="IPR050872">
    <property type="entry name" value="PPR_P_subfamily"/>
</dbReference>
<gene>
    <name evidence="10" type="ORF">C1SCF055_LOCUS25379</name>
</gene>
<keyword evidence="5" id="KW-0677">Repeat</keyword>
<dbReference type="InterPro" id="IPR011990">
    <property type="entry name" value="TPR-like_helical_dom_sf"/>
</dbReference>
<organism evidence="10">
    <name type="scientific">Cladocopium goreaui</name>
    <dbReference type="NCBI Taxonomy" id="2562237"/>
    <lineage>
        <taxon>Eukaryota</taxon>
        <taxon>Sar</taxon>
        <taxon>Alveolata</taxon>
        <taxon>Dinophyceae</taxon>
        <taxon>Suessiales</taxon>
        <taxon>Symbiodiniaceae</taxon>
        <taxon>Cladocopium</taxon>
    </lineage>
</organism>
<dbReference type="Gene3D" id="1.25.10.10">
    <property type="entry name" value="Leucine-rich Repeat Variant"/>
    <property type="match status" value="1"/>
</dbReference>
<dbReference type="InterPro" id="IPR011989">
    <property type="entry name" value="ARM-like"/>
</dbReference>
<feature type="repeat" description="PPR" evidence="7">
    <location>
        <begin position="645"/>
        <end position="679"/>
    </location>
</feature>
<comment type="subcellular location">
    <subcellularLocation>
        <location evidence="1">Cytoplasm</location>
        <location evidence="1">Myofibril</location>
        <location evidence="1">Sarcomere</location>
        <location evidence="1">A band</location>
    </subcellularLocation>
    <subcellularLocation>
        <location evidence="2">Cytoplasm</location>
        <location evidence="2">Myofibril</location>
        <location evidence="2">Sarcomere</location>
        <location evidence="2">Z line</location>
    </subcellularLocation>
</comment>
<evidence type="ECO:0000256" key="2">
    <source>
        <dbReference type="ARBA" id="ARBA00004216"/>
    </source>
</evidence>
<evidence type="ECO:0000313" key="11">
    <source>
        <dbReference type="EMBL" id="CAL4786450.1"/>
    </source>
</evidence>
<dbReference type="EMBL" id="CAMXCT020002589">
    <property type="protein sequence ID" value="CAL1152513.1"/>
    <property type="molecule type" value="Genomic_DNA"/>
</dbReference>
<reference evidence="10" key="1">
    <citation type="submission" date="2022-10" db="EMBL/GenBank/DDBJ databases">
        <authorList>
            <person name="Chen Y."/>
            <person name="Dougan E. K."/>
            <person name="Chan C."/>
            <person name="Rhodes N."/>
            <person name="Thang M."/>
        </authorList>
    </citation>
    <scope>NUCLEOTIDE SEQUENCE</scope>
</reference>
<evidence type="ECO:0000256" key="8">
    <source>
        <dbReference type="SAM" id="MobiDB-lite"/>
    </source>
</evidence>
<evidence type="ECO:0000259" key="9">
    <source>
        <dbReference type="Pfam" id="PF17177"/>
    </source>
</evidence>
<feature type="repeat" description="PPR" evidence="7">
    <location>
        <begin position="575"/>
        <end position="609"/>
    </location>
</feature>
<dbReference type="InterPro" id="IPR016024">
    <property type="entry name" value="ARM-type_fold"/>
</dbReference>
<evidence type="ECO:0000256" key="3">
    <source>
        <dbReference type="ARBA" id="ARBA00007626"/>
    </source>
</evidence>
<accession>A0A9P1G3W7</accession>
<feature type="repeat" description="PPR" evidence="7">
    <location>
        <begin position="401"/>
        <end position="435"/>
    </location>
</feature>
<sequence length="765" mass="83733">MQAGRRPAGLFFSFLGQKATDIHEVNTRLRIVYISTGPDAERFDAAFQTNDLAVMVELMDSKQAVDALLEPKHPWAEDPRSVGALSAMQLAMLASMVGEDDSSVREDIGRAGAIPPLVRLLLSQEADAMQAAVVALKYLTEESGPNATSAFEAGALPALIQLPKHPVAGLRGAAASCLRNMCEEAQRGSSSLHGAFLDTQLCTEIMWNIPQRGSIPDKQMLAMQPGQNIRSTWLPFGKFSQRTAHPQGFWLICILWLQLAHETWRAVCGRFRGSLVHAAGLQMYWPQLVLRPYPPVPVVPMASAAPATRAARAAPAPASTSVPWQTPKISVEEGSTDAGDSATATPSGSDSSNDSEKVLKRSPLPVSVRQKQLQHAALQQAAKDGNLREALRLFELAPEKNVQSFNAVLNACLKSSGCAAAEQWFQKMRQVNVTPNQASYAMLIQGWARAGELSLAQRWMEALRRSGGTPNQGCFLAILMALCKKNRMTEAEWTVQEMVRQFPSTRLQGYTVLVDAYAKLGDLEKAETWMRPIDEGGEATVVSYGAILDACAKFPQALKAREWHERMVARGVAPNEHTFTALITALANCGYFKEALQVLQSMTHFGLLGDAVTFSSLLAACAKAREIKCAEHVFLLMQQRGIQPNIFTYTSLARAYANCGKWQEAEKLSYSMEAAGLLINDFFLYALLLAYVLASPKQPKRAEETFLRVIRAGHIEVNQHLMSVLHRAVGRHRAREVSALAQISKAQKAQQCTVNSSLHGDKLSI</sequence>
<evidence type="ECO:0000256" key="7">
    <source>
        <dbReference type="PROSITE-ProRule" id="PRU00708"/>
    </source>
</evidence>
<proteinExistence type="inferred from homology"/>
<feature type="repeat" description="PPR" evidence="7">
    <location>
        <begin position="610"/>
        <end position="644"/>
    </location>
</feature>
<dbReference type="Pfam" id="PF17177">
    <property type="entry name" value="PPR_long"/>
    <property type="match status" value="1"/>
</dbReference>
<dbReference type="SUPFAM" id="SSF48371">
    <property type="entry name" value="ARM repeat"/>
    <property type="match status" value="1"/>
</dbReference>
<dbReference type="EMBL" id="CAMXCT010002589">
    <property type="protein sequence ID" value="CAI3999138.1"/>
    <property type="molecule type" value="Genomic_DNA"/>
</dbReference>
<dbReference type="PANTHER" id="PTHR46128">
    <property type="entry name" value="MITOCHONDRIAL GROUP I INTRON SPLICING FACTOR CCM1"/>
    <property type="match status" value="1"/>
</dbReference>
<dbReference type="PROSITE" id="PS51375">
    <property type="entry name" value="PPR"/>
    <property type="match status" value="6"/>
</dbReference>
<evidence type="ECO:0000256" key="5">
    <source>
        <dbReference type="ARBA" id="ARBA00022737"/>
    </source>
</evidence>
<feature type="repeat" description="ARM" evidence="6">
    <location>
        <begin position="112"/>
        <end position="140"/>
    </location>
</feature>
<name>A0A9P1G3W7_9DINO</name>
<dbReference type="OrthoDB" id="436515at2759"/>
<feature type="region of interest" description="Disordered" evidence="8">
    <location>
        <begin position="314"/>
        <end position="359"/>
    </location>
</feature>
<comment type="caution">
    <text evidence="10">The sequence shown here is derived from an EMBL/GenBank/DDBJ whole genome shotgun (WGS) entry which is preliminary data.</text>
</comment>
<dbReference type="Pfam" id="PF00514">
    <property type="entry name" value="Arm"/>
    <property type="match status" value="1"/>
</dbReference>
<dbReference type="PROSITE" id="PS50176">
    <property type="entry name" value="ARM_REPEAT"/>
    <property type="match status" value="1"/>
</dbReference>
<evidence type="ECO:0000313" key="12">
    <source>
        <dbReference type="Proteomes" id="UP001152797"/>
    </source>
</evidence>
<dbReference type="SMART" id="SM00185">
    <property type="entry name" value="ARM"/>
    <property type="match status" value="2"/>
</dbReference>
<dbReference type="AlphaFoldDB" id="A0A9P1G3W7"/>
<dbReference type="Gene3D" id="1.25.40.10">
    <property type="entry name" value="Tetratricopeptide repeat domain"/>
    <property type="match status" value="2"/>
</dbReference>
<dbReference type="InterPro" id="IPR002885">
    <property type="entry name" value="PPR_rpt"/>
</dbReference>
<dbReference type="SUPFAM" id="SSF48452">
    <property type="entry name" value="TPR-like"/>
    <property type="match status" value="1"/>
</dbReference>
<evidence type="ECO:0000313" key="10">
    <source>
        <dbReference type="EMBL" id="CAI3999138.1"/>
    </source>
</evidence>
<protein>
    <recommendedName>
        <fullName evidence="4">Protein unc-45 homolog B</fullName>
    </recommendedName>
</protein>
<feature type="compositionally biased region" description="Polar residues" evidence="8">
    <location>
        <begin position="342"/>
        <end position="352"/>
    </location>
</feature>
<comment type="similarity">
    <text evidence="3">Belongs to the PPR family. P subfamily.</text>
</comment>
<dbReference type="PANTHER" id="PTHR46128:SF102">
    <property type="entry name" value="PENTACOTRIPEPTIDE-REPEAT REGION OF PRORP DOMAIN-CONTAINING PROTEIN"/>
    <property type="match status" value="1"/>
</dbReference>
<dbReference type="Pfam" id="PF13041">
    <property type="entry name" value="PPR_2"/>
    <property type="match status" value="2"/>
</dbReference>